<dbReference type="InterPro" id="IPR008257">
    <property type="entry name" value="Pept_M19"/>
</dbReference>
<gene>
    <name evidence="1" type="ORF">FYJ51_02060</name>
</gene>
<dbReference type="PANTHER" id="PTHR10443:SF12">
    <property type="entry name" value="DIPEPTIDASE"/>
    <property type="match status" value="1"/>
</dbReference>
<accession>A0A7X2NQX2</accession>
<dbReference type="Pfam" id="PF01244">
    <property type="entry name" value="Peptidase_M19"/>
    <property type="match status" value="1"/>
</dbReference>
<dbReference type="GO" id="GO:0070573">
    <property type="term" value="F:metallodipeptidase activity"/>
    <property type="evidence" value="ECO:0007669"/>
    <property type="project" value="InterPro"/>
</dbReference>
<dbReference type="PROSITE" id="PS51365">
    <property type="entry name" value="RENAL_DIPEPTIDASE_2"/>
    <property type="match status" value="1"/>
</dbReference>
<protein>
    <submittedName>
        <fullName evidence="1">Membrane dipeptidase</fullName>
    </submittedName>
</protein>
<dbReference type="CDD" id="cd01301">
    <property type="entry name" value="rDP_like"/>
    <property type="match status" value="1"/>
</dbReference>
<sequence length="334" mass="37105">MRRLQNMFHTIDMHCDTLMHAFLEDGGNADVYHRPELCIDAERLAEAGALAQFFAIYIVPDKAYEHFHRPALSHEEYISGCARVFRNTIERHSDVIAQAENASQIETNFRNGKVSAVLTMEDGVAVNGKMEKLDEFYHMGIRALALTWNFENCFGYPNSNDPMINGKGLKPFGIEAVKHMQDIGMLVDVSHLNDAGFDDVCRIAKVPFIASHSNARAICRHSRNLTDDRIKALAKAGGVMGLNLMPGFLNDSEGSQISRIDDMVQMIQHEKEIAGIDVIAIGTDFDGFDGDKEIASCDQLNRLYDALAKAGFSAGEIEKIACGNVMRVIHEAMH</sequence>
<keyword evidence="2" id="KW-1185">Reference proteome</keyword>
<comment type="caution">
    <text evidence="1">The sequence shown here is derived from an EMBL/GenBank/DDBJ whole genome shotgun (WGS) entry which is preliminary data.</text>
</comment>
<name>A0A7X2NQX2_9FIRM</name>
<dbReference type="SUPFAM" id="SSF51556">
    <property type="entry name" value="Metallo-dependent hydrolases"/>
    <property type="match status" value="1"/>
</dbReference>
<dbReference type="Proteomes" id="UP000461880">
    <property type="component" value="Unassembled WGS sequence"/>
</dbReference>
<dbReference type="PANTHER" id="PTHR10443">
    <property type="entry name" value="MICROSOMAL DIPEPTIDASE"/>
    <property type="match status" value="1"/>
</dbReference>
<reference evidence="1 2" key="1">
    <citation type="submission" date="2019-08" db="EMBL/GenBank/DDBJ databases">
        <title>In-depth cultivation of the pig gut microbiome towards novel bacterial diversity and tailored functional studies.</title>
        <authorList>
            <person name="Wylensek D."/>
            <person name="Hitch T.C.A."/>
            <person name="Clavel T."/>
        </authorList>
    </citation>
    <scope>NUCLEOTIDE SEQUENCE [LARGE SCALE GENOMIC DNA]</scope>
    <source>
        <strain evidence="1 2">Oil+RF-744-GAM-WT-6</strain>
    </source>
</reference>
<dbReference type="AlphaFoldDB" id="A0A7X2NQX2"/>
<proteinExistence type="predicted"/>
<organism evidence="1 2">
    <name type="scientific">Stecheria intestinalis</name>
    <dbReference type="NCBI Taxonomy" id="2606630"/>
    <lineage>
        <taxon>Bacteria</taxon>
        <taxon>Bacillati</taxon>
        <taxon>Bacillota</taxon>
        <taxon>Erysipelotrichia</taxon>
        <taxon>Erysipelotrichales</taxon>
        <taxon>Erysipelotrichaceae</taxon>
        <taxon>Stecheria</taxon>
    </lineage>
</organism>
<dbReference type="EMBL" id="VUMN01000002">
    <property type="protein sequence ID" value="MSS57691.1"/>
    <property type="molecule type" value="Genomic_DNA"/>
</dbReference>
<dbReference type="GO" id="GO:0006508">
    <property type="term" value="P:proteolysis"/>
    <property type="evidence" value="ECO:0007669"/>
    <property type="project" value="InterPro"/>
</dbReference>
<dbReference type="Gene3D" id="3.20.20.140">
    <property type="entry name" value="Metal-dependent hydrolases"/>
    <property type="match status" value="1"/>
</dbReference>
<evidence type="ECO:0000313" key="2">
    <source>
        <dbReference type="Proteomes" id="UP000461880"/>
    </source>
</evidence>
<dbReference type="InterPro" id="IPR032466">
    <property type="entry name" value="Metal_Hydrolase"/>
</dbReference>
<evidence type="ECO:0000313" key="1">
    <source>
        <dbReference type="EMBL" id="MSS57691.1"/>
    </source>
</evidence>